<protein>
    <submittedName>
        <fullName evidence="5">Putative binding protein component of ABC transporter</fullName>
    </submittedName>
</protein>
<comment type="subcellular location">
    <subcellularLocation>
        <location evidence="1">Periplasm</location>
    </subcellularLocation>
</comment>
<evidence type="ECO:0000256" key="1">
    <source>
        <dbReference type="ARBA" id="ARBA00004418"/>
    </source>
</evidence>
<gene>
    <name evidence="5" type="ordered locus">AZC_1223</name>
</gene>
<dbReference type="HOGENOM" id="CLU_023171_0_0_5"/>
<organism evidence="5 6">
    <name type="scientific">Azorhizobium caulinodans (strain ATCC 43989 / DSM 5975 / JCM 20966 / LMG 6465 / NBRC 14845 / NCIMB 13405 / ORS 571)</name>
    <dbReference type="NCBI Taxonomy" id="438753"/>
    <lineage>
        <taxon>Bacteria</taxon>
        <taxon>Pseudomonadati</taxon>
        <taxon>Pseudomonadota</taxon>
        <taxon>Alphaproteobacteria</taxon>
        <taxon>Hyphomicrobiales</taxon>
        <taxon>Xanthobacteraceae</taxon>
        <taxon>Azorhizobium</taxon>
    </lineage>
</organism>
<dbReference type="AlphaFoldDB" id="A8I077"/>
<dbReference type="GO" id="GO:0030288">
    <property type="term" value="C:outer membrane-bounded periplasmic space"/>
    <property type="evidence" value="ECO:0007669"/>
    <property type="project" value="TreeGrafter"/>
</dbReference>
<proteinExistence type="inferred from homology"/>
<dbReference type="PIRSF" id="PIRSF002741">
    <property type="entry name" value="MppA"/>
    <property type="match status" value="1"/>
</dbReference>
<comment type="similarity">
    <text evidence="2">Belongs to the bacterial solute-binding protein 5 family.</text>
</comment>
<dbReference type="GO" id="GO:0015833">
    <property type="term" value="P:peptide transport"/>
    <property type="evidence" value="ECO:0007669"/>
    <property type="project" value="TreeGrafter"/>
</dbReference>
<dbReference type="PANTHER" id="PTHR30290:SF64">
    <property type="entry name" value="ABC TRANSPORTER PERIPLASMIC BINDING PROTEIN"/>
    <property type="match status" value="1"/>
</dbReference>
<reference evidence="5 6" key="1">
    <citation type="journal article" date="2007" name="Appl. Environ. Microbiol.">
        <title>Rhizobial factors required for stem nodule maturation and maintenance in Sesbania rostrata-Azorhizobium caulinodans ORS571 symbiosis.</title>
        <authorList>
            <person name="Suzuki S."/>
            <person name="Aono T."/>
            <person name="Lee KB."/>
            <person name="Suzuki T."/>
            <person name="Liu CT."/>
            <person name="Miwa H."/>
            <person name="Wakao S."/>
            <person name="Iki T."/>
            <person name="Oyaizu H."/>
        </authorList>
    </citation>
    <scope>NUCLEOTIDE SEQUENCE [LARGE SCALE GENOMIC DNA]</scope>
    <source>
        <strain evidence="6">ATCC 43989 / DSM 5975 / JCM 20966 / LMG 6465 / NBRC 14845 / NCIMB 13405 / ORS 571</strain>
    </source>
</reference>
<name>A8I077_AZOC5</name>
<keyword evidence="3" id="KW-0732">Signal</keyword>
<dbReference type="CDD" id="cd08497">
    <property type="entry name" value="MbnE-like"/>
    <property type="match status" value="1"/>
</dbReference>
<evidence type="ECO:0000259" key="4">
    <source>
        <dbReference type="Pfam" id="PF00496"/>
    </source>
</evidence>
<dbReference type="Proteomes" id="UP000000270">
    <property type="component" value="Chromosome"/>
</dbReference>
<accession>A8I077</accession>
<dbReference type="Gene3D" id="3.10.105.10">
    <property type="entry name" value="Dipeptide-binding Protein, Domain 3"/>
    <property type="match status" value="1"/>
</dbReference>
<dbReference type="PANTHER" id="PTHR30290">
    <property type="entry name" value="PERIPLASMIC BINDING COMPONENT OF ABC TRANSPORTER"/>
    <property type="match status" value="1"/>
</dbReference>
<reference evidence="5 6" key="5">
    <citation type="journal article" date="2010" name="Appl. Environ. Microbiol.">
        <title>phrR-like gene praR of Azorhizobium caulinodans ORS571 is essential for symbiosis with Sesbania rostrata and is involved in expression of reb genes.</title>
        <authorList>
            <person name="Akiba N."/>
            <person name="Aono T."/>
            <person name="Toyazaki H."/>
            <person name="Sato S."/>
            <person name="Oyaizu H."/>
        </authorList>
    </citation>
    <scope>NUCLEOTIDE SEQUENCE [LARGE SCALE GENOMIC DNA]</scope>
    <source>
        <strain evidence="6">ATCC 43989 / DSM 5975 / JCM 20966 / LMG 6465 / NBRC 14845 / NCIMB 13405 / ORS 571</strain>
    </source>
</reference>
<dbReference type="GO" id="GO:0043190">
    <property type="term" value="C:ATP-binding cassette (ABC) transporter complex"/>
    <property type="evidence" value="ECO:0007669"/>
    <property type="project" value="InterPro"/>
</dbReference>
<dbReference type="SUPFAM" id="SSF53850">
    <property type="entry name" value="Periplasmic binding protein-like II"/>
    <property type="match status" value="1"/>
</dbReference>
<dbReference type="InterPro" id="IPR030678">
    <property type="entry name" value="Peptide/Ni-bd"/>
</dbReference>
<dbReference type="KEGG" id="azc:AZC_1223"/>
<dbReference type="InterPro" id="IPR039424">
    <property type="entry name" value="SBP_5"/>
</dbReference>
<dbReference type="InterPro" id="IPR000914">
    <property type="entry name" value="SBP_5_dom"/>
</dbReference>
<sequence length="602" mass="66557">MDRSLPVSRASLVLAWLFALAFPCALPSFARAQEGAIAMHGAPRMAAGFAQFPYVNPDAPKGGRLSLSLLGTFDSLNPFIVRGTAPPILRGYLYESLMVRSYDEPFTLYGLLARSVETDEERSYVTFEIDPRARFSDGTPVTAEDVLFSFQLLRDKGRPNLRLYYGKVSEARAEGSRVRFTFAAPDRELPLIMGLMPVLPRHAVDASTFDQTSLTAPVGSGPYTVARIEPGASVTLVRNPAYWGRELAVTRGMFNFDELRFTYFRDANTEFEAFKRGLVDARFETDPSRWQTGYDFPAARDGQVIRETIDTRLPKPHYALVFNTRRPVFADVRVRRALIELFDFEWLDRNFYHGLYRRTAGFFDGSDLSSLGRPESAGEQALLGAGAAELRADVRAGTYAPPVSDGSGRDRTRTKAALALLAEAGYRQKDGKLRAVGTGQPLAFEVMVTTREQERLALGFASQMARAGITANVRMVDAVQFDARRNAYDFDMVPFTWTQSLSPGNEQAFYFGSAAADMPGTRNYMGAKSTAVDAAIAALTAARTTGEVTDAARALDRALISGAYGVPLFYAPGQWLARWTRIERPTAVSLYGTLPETWWHAP</sequence>
<evidence type="ECO:0000256" key="2">
    <source>
        <dbReference type="ARBA" id="ARBA00005695"/>
    </source>
</evidence>
<reference evidence="5 6" key="6">
    <citation type="journal article" date="2011" name="Appl. Environ. Microbiol.">
        <title>Involvement of the azorhizobial chromosome partition gene (parA) in the onset of bacteroid differentiation during Sesbania rostrata stem nodule development.</title>
        <authorList>
            <person name="Liu CT."/>
            <person name="Lee KB."/>
            <person name="Wang YS."/>
            <person name="Peng MH."/>
            <person name="Lee KT."/>
            <person name="Suzuki S."/>
            <person name="Suzuki T."/>
            <person name="Oyaizu H."/>
        </authorList>
    </citation>
    <scope>NUCLEOTIDE SEQUENCE [LARGE SCALE GENOMIC DNA]</scope>
    <source>
        <strain evidence="6">ATCC 43989 / DSM 5975 / JCM 20966 / LMG 6465 / NBRC 14845 / NCIMB 13405 / ORS 571</strain>
    </source>
</reference>
<dbReference type="EMBL" id="AP009384">
    <property type="protein sequence ID" value="BAF87221.1"/>
    <property type="molecule type" value="Genomic_DNA"/>
</dbReference>
<keyword evidence="6" id="KW-1185">Reference proteome</keyword>
<reference evidence="5 6" key="3">
    <citation type="journal article" date="2008" name="BMC Genomics">
        <title>The genome of the versatile nitrogen fixer Azorhizobium caulinodans ORS571.</title>
        <authorList>
            <person name="Lee KB."/>
            <person name="Backer P.D."/>
            <person name="Aono T."/>
            <person name="Liu CT."/>
            <person name="Suzuki S."/>
            <person name="Suzuki T."/>
            <person name="Kaneko T."/>
            <person name="Yamada M."/>
            <person name="Tabata S."/>
            <person name="Kupfer D.M."/>
            <person name="Najar F.Z."/>
            <person name="Wiley G.B."/>
            <person name="Roe B."/>
            <person name="Binnewies T.T."/>
            <person name="Ussery D.W."/>
            <person name="D'Haeze W."/>
            <person name="Herder J.D."/>
            <person name="Gevers D."/>
            <person name="Vereecke D."/>
            <person name="Holsters M."/>
            <person name="Oyaizu H."/>
        </authorList>
    </citation>
    <scope>NUCLEOTIDE SEQUENCE [LARGE SCALE GENOMIC DNA]</scope>
    <source>
        <strain evidence="6">ATCC 43989 / DSM 5975 / JCM 20966 / LMG 6465 / NBRC 14845 / NCIMB 13405 / ORS 571</strain>
    </source>
</reference>
<reference evidence="5 6" key="4">
    <citation type="journal article" date="2009" name="Appl. Environ. Microbiol.">
        <title>Comparative genome-wide transcriptional profiling of Azorhizobium caulinodans ORS571 grown under free-living and symbiotic conditions.</title>
        <authorList>
            <person name="Tsukada S."/>
            <person name="Aono T."/>
            <person name="Akiba N."/>
            <person name="Lee KB."/>
            <person name="Liu CT."/>
            <person name="Toyazaki H."/>
            <person name="Oyaizu H."/>
        </authorList>
    </citation>
    <scope>NUCLEOTIDE SEQUENCE [LARGE SCALE GENOMIC DNA]</scope>
    <source>
        <strain evidence="6">ATCC 43989 / DSM 5975 / JCM 20966 / LMG 6465 / NBRC 14845 / NCIMB 13405 / ORS 571</strain>
    </source>
</reference>
<feature type="domain" description="Solute-binding protein family 5" evidence="4">
    <location>
        <begin position="108"/>
        <end position="513"/>
    </location>
</feature>
<evidence type="ECO:0000313" key="5">
    <source>
        <dbReference type="EMBL" id="BAF87221.1"/>
    </source>
</evidence>
<dbReference type="Pfam" id="PF00496">
    <property type="entry name" value="SBP_bac_5"/>
    <property type="match status" value="1"/>
</dbReference>
<dbReference type="GO" id="GO:1904680">
    <property type="term" value="F:peptide transmembrane transporter activity"/>
    <property type="evidence" value="ECO:0007669"/>
    <property type="project" value="TreeGrafter"/>
</dbReference>
<evidence type="ECO:0000313" key="6">
    <source>
        <dbReference type="Proteomes" id="UP000000270"/>
    </source>
</evidence>
<dbReference type="STRING" id="438753.AZC_1223"/>
<dbReference type="eggNOG" id="COG4166">
    <property type="taxonomic scope" value="Bacteria"/>
</dbReference>
<reference evidence="6" key="2">
    <citation type="submission" date="2007-04" db="EMBL/GenBank/DDBJ databases">
        <title>Complete genome sequence of the nitrogen-fixing bacterium Azorhizobium caulinodans ORS571.</title>
        <authorList>
            <person name="Lee K.B."/>
            <person name="Backer P.D."/>
            <person name="Aono T."/>
            <person name="Liu C.T."/>
            <person name="Suzuki S."/>
            <person name="Suzuki T."/>
            <person name="Kaneko T."/>
            <person name="Yamada M."/>
            <person name="Tabata S."/>
            <person name="Kupfer D.M."/>
            <person name="Najar F.Z."/>
            <person name="Wiley G.B."/>
            <person name="Roe B."/>
            <person name="Binnewies T."/>
            <person name="Ussery D."/>
            <person name="Vereecke D."/>
            <person name="Gevers D."/>
            <person name="Holsters M."/>
            <person name="Oyaizu H."/>
        </authorList>
    </citation>
    <scope>NUCLEOTIDE SEQUENCE [LARGE SCALE GENOMIC DNA]</scope>
    <source>
        <strain evidence="6">ATCC 43989 / DSM 5975 / JCM 20966 / LMG 6465 / NBRC 14845 / NCIMB 13405 / ORS 571</strain>
    </source>
</reference>
<dbReference type="Gene3D" id="3.40.190.10">
    <property type="entry name" value="Periplasmic binding protein-like II"/>
    <property type="match status" value="1"/>
</dbReference>
<evidence type="ECO:0000256" key="3">
    <source>
        <dbReference type="ARBA" id="ARBA00022729"/>
    </source>
</evidence>
<dbReference type="GO" id="GO:0042884">
    <property type="term" value="P:microcin transport"/>
    <property type="evidence" value="ECO:0007669"/>
    <property type="project" value="TreeGrafter"/>
</dbReference>